<proteinExistence type="predicted"/>
<dbReference type="Gene3D" id="3.40.630.30">
    <property type="match status" value="1"/>
</dbReference>
<evidence type="ECO:0000313" key="2">
    <source>
        <dbReference type="Proteomes" id="UP000230833"/>
    </source>
</evidence>
<protein>
    <recommendedName>
        <fullName evidence="3">N-acetyltransferase domain-containing protein</fullName>
    </recommendedName>
</protein>
<comment type="caution">
    <text evidence="1">The sequence shown here is derived from an EMBL/GenBank/DDBJ whole genome shotgun (WGS) entry which is preliminary data.</text>
</comment>
<dbReference type="InterPro" id="IPR016181">
    <property type="entry name" value="Acyl_CoA_acyltransferase"/>
</dbReference>
<dbReference type="Proteomes" id="UP000230833">
    <property type="component" value="Unassembled WGS sequence"/>
</dbReference>
<sequence>MLEITPETGSEEFAFSLPIYRAEKLARAKASDGATFSIYAGLHRNFVEQLRAYSLEDSDTELAVSTRDRTRFGLGSYESWYGKGRTPFALVADEGDVLAAIAWFGPKSYPLRHDGHVEGKEYTASFRAYKPYRGMHLMEDFSKYALSHFDRCFPEVFLWLETNSGKGTRLFQKLGFEEVGELSPLGKTVMIRAYCSEL</sequence>
<evidence type="ECO:0008006" key="3">
    <source>
        <dbReference type="Google" id="ProtNLM"/>
    </source>
</evidence>
<dbReference type="EMBL" id="PCYL01000028">
    <property type="protein sequence ID" value="PIR46799.1"/>
    <property type="molecule type" value="Genomic_DNA"/>
</dbReference>
<organism evidence="1 2">
    <name type="scientific">Candidatus Vogelbacteria bacterium CG10_big_fil_rev_8_21_14_0_10_45_14</name>
    <dbReference type="NCBI Taxonomy" id="1975042"/>
    <lineage>
        <taxon>Bacteria</taxon>
        <taxon>Candidatus Vogeliibacteriota</taxon>
    </lineage>
</organism>
<dbReference type="SUPFAM" id="SSF55729">
    <property type="entry name" value="Acyl-CoA N-acyltransferases (Nat)"/>
    <property type="match status" value="1"/>
</dbReference>
<gene>
    <name evidence="1" type="ORF">COV07_02350</name>
</gene>
<name>A0A2H0RJS7_9BACT</name>
<reference evidence="1 2" key="1">
    <citation type="submission" date="2017-09" db="EMBL/GenBank/DDBJ databases">
        <title>Depth-based differentiation of microbial function through sediment-hosted aquifers and enrichment of novel symbionts in the deep terrestrial subsurface.</title>
        <authorList>
            <person name="Probst A.J."/>
            <person name="Ladd B."/>
            <person name="Jarett J.K."/>
            <person name="Geller-Mcgrath D.E."/>
            <person name="Sieber C.M."/>
            <person name="Emerson J.B."/>
            <person name="Anantharaman K."/>
            <person name="Thomas B.C."/>
            <person name="Malmstrom R."/>
            <person name="Stieglmeier M."/>
            <person name="Klingl A."/>
            <person name="Woyke T."/>
            <person name="Ryan C.M."/>
            <person name="Banfield J.F."/>
        </authorList>
    </citation>
    <scope>NUCLEOTIDE SEQUENCE [LARGE SCALE GENOMIC DNA]</scope>
    <source>
        <strain evidence="1">CG10_big_fil_rev_8_21_14_0_10_45_14</strain>
    </source>
</reference>
<accession>A0A2H0RJS7</accession>
<evidence type="ECO:0000313" key="1">
    <source>
        <dbReference type="EMBL" id="PIR46799.1"/>
    </source>
</evidence>
<dbReference type="AlphaFoldDB" id="A0A2H0RJS7"/>